<evidence type="ECO:0000313" key="2">
    <source>
        <dbReference type="EMBL" id="KYO48064.1"/>
    </source>
</evidence>
<protein>
    <submittedName>
        <fullName evidence="2">Uncharacterized protein</fullName>
    </submittedName>
</protein>
<feature type="region of interest" description="Disordered" evidence="1">
    <location>
        <begin position="1"/>
        <end position="37"/>
    </location>
</feature>
<sequence>MICLPSDGISFPGNNTQPGDQPSIYSESQKNSSGEAMRQSYKMCPGFWHNMSLWGTCLVIKPAKPEGKEGHVPAPPPATGCFA</sequence>
<reference evidence="2 3" key="1">
    <citation type="journal article" date="2012" name="Genome Biol.">
        <title>Sequencing three crocodilian genomes to illuminate the evolution of archosaurs and amniotes.</title>
        <authorList>
            <person name="St John J.A."/>
            <person name="Braun E.L."/>
            <person name="Isberg S.R."/>
            <person name="Miles L.G."/>
            <person name="Chong A.Y."/>
            <person name="Gongora J."/>
            <person name="Dalzell P."/>
            <person name="Moran C."/>
            <person name="Bed'hom B."/>
            <person name="Abzhanov A."/>
            <person name="Burgess S.C."/>
            <person name="Cooksey A.M."/>
            <person name="Castoe T.A."/>
            <person name="Crawford N.G."/>
            <person name="Densmore L.D."/>
            <person name="Drew J.C."/>
            <person name="Edwards S.V."/>
            <person name="Faircloth B.C."/>
            <person name="Fujita M.K."/>
            <person name="Greenwold M.J."/>
            <person name="Hoffmann F.G."/>
            <person name="Howard J.M."/>
            <person name="Iguchi T."/>
            <person name="Janes D.E."/>
            <person name="Khan S.Y."/>
            <person name="Kohno S."/>
            <person name="de Koning A.J."/>
            <person name="Lance S.L."/>
            <person name="McCarthy F.M."/>
            <person name="McCormack J.E."/>
            <person name="Merchant M.E."/>
            <person name="Peterson D.G."/>
            <person name="Pollock D.D."/>
            <person name="Pourmand N."/>
            <person name="Raney B.J."/>
            <person name="Roessler K.A."/>
            <person name="Sanford J.R."/>
            <person name="Sawyer R.H."/>
            <person name="Schmidt C.J."/>
            <person name="Triplett E.W."/>
            <person name="Tuberville T.D."/>
            <person name="Venegas-Anaya M."/>
            <person name="Howard J.T."/>
            <person name="Jarvis E.D."/>
            <person name="Guillette L.J.Jr."/>
            <person name="Glenn T.C."/>
            <person name="Green R.E."/>
            <person name="Ray D.A."/>
        </authorList>
    </citation>
    <scope>NUCLEOTIDE SEQUENCE [LARGE SCALE GENOMIC DNA]</scope>
    <source>
        <strain evidence="2">KSC_2009_1</strain>
    </source>
</reference>
<comment type="caution">
    <text evidence="2">The sequence shown here is derived from an EMBL/GenBank/DDBJ whole genome shotgun (WGS) entry which is preliminary data.</text>
</comment>
<keyword evidence="3" id="KW-1185">Reference proteome</keyword>
<dbReference type="Proteomes" id="UP000050525">
    <property type="component" value="Unassembled WGS sequence"/>
</dbReference>
<gene>
    <name evidence="2" type="ORF">Y1Q_0001883</name>
</gene>
<accession>A0A151PGN8</accession>
<proteinExistence type="predicted"/>
<dbReference type="AlphaFoldDB" id="A0A151PGN8"/>
<name>A0A151PGN8_ALLMI</name>
<dbReference type="EMBL" id="AKHW03000257">
    <property type="protein sequence ID" value="KYO48064.1"/>
    <property type="molecule type" value="Genomic_DNA"/>
</dbReference>
<evidence type="ECO:0000313" key="3">
    <source>
        <dbReference type="Proteomes" id="UP000050525"/>
    </source>
</evidence>
<evidence type="ECO:0000256" key="1">
    <source>
        <dbReference type="SAM" id="MobiDB-lite"/>
    </source>
</evidence>
<feature type="compositionally biased region" description="Polar residues" evidence="1">
    <location>
        <begin position="12"/>
        <end position="34"/>
    </location>
</feature>
<organism evidence="2 3">
    <name type="scientific">Alligator mississippiensis</name>
    <name type="common">American alligator</name>
    <dbReference type="NCBI Taxonomy" id="8496"/>
    <lineage>
        <taxon>Eukaryota</taxon>
        <taxon>Metazoa</taxon>
        <taxon>Chordata</taxon>
        <taxon>Craniata</taxon>
        <taxon>Vertebrata</taxon>
        <taxon>Euteleostomi</taxon>
        <taxon>Archelosauria</taxon>
        <taxon>Archosauria</taxon>
        <taxon>Crocodylia</taxon>
        <taxon>Alligatoridae</taxon>
        <taxon>Alligatorinae</taxon>
        <taxon>Alligator</taxon>
    </lineage>
</organism>